<dbReference type="Proteomes" id="UP001283361">
    <property type="component" value="Unassembled WGS sequence"/>
</dbReference>
<evidence type="ECO:0000313" key="2">
    <source>
        <dbReference type="Proteomes" id="UP001283361"/>
    </source>
</evidence>
<sequence>MEPNFSYCRTFPSQRDNNKTYCARIKRCPHFSAVILSCKDHQLCGDLPLANFNINSWELRPADIASVGTMLSREDMDWC</sequence>
<name>A0AAE1D6N2_9GAST</name>
<gene>
    <name evidence="1" type="ORF">RRG08_012633</name>
</gene>
<evidence type="ECO:0000313" key="1">
    <source>
        <dbReference type="EMBL" id="KAK3758383.1"/>
    </source>
</evidence>
<dbReference type="AlphaFoldDB" id="A0AAE1D6N2"/>
<dbReference type="EMBL" id="JAWDGP010005272">
    <property type="protein sequence ID" value="KAK3758383.1"/>
    <property type="molecule type" value="Genomic_DNA"/>
</dbReference>
<comment type="caution">
    <text evidence="1">The sequence shown here is derived from an EMBL/GenBank/DDBJ whole genome shotgun (WGS) entry which is preliminary data.</text>
</comment>
<organism evidence="1 2">
    <name type="scientific">Elysia crispata</name>
    <name type="common">lettuce slug</name>
    <dbReference type="NCBI Taxonomy" id="231223"/>
    <lineage>
        <taxon>Eukaryota</taxon>
        <taxon>Metazoa</taxon>
        <taxon>Spiralia</taxon>
        <taxon>Lophotrochozoa</taxon>
        <taxon>Mollusca</taxon>
        <taxon>Gastropoda</taxon>
        <taxon>Heterobranchia</taxon>
        <taxon>Euthyneura</taxon>
        <taxon>Panpulmonata</taxon>
        <taxon>Sacoglossa</taxon>
        <taxon>Placobranchoidea</taxon>
        <taxon>Plakobranchidae</taxon>
        <taxon>Elysia</taxon>
    </lineage>
</organism>
<keyword evidence="2" id="KW-1185">Reference proteome</keyword>
<protein>
    <submittedName>
        <fullName evidence="1">Uncharacterized protein</fullName>
    </submittedName>
</protein>
<proteinExistence type="predicted"/>
<reference evidence="1" key="1">
    <citation type="journal article" date="2023" name="G3 (Bethesda)">
        <title>A reference genome for the long-term kleptoplast-retaining sea slug Elysia crispata morphotype clarki.</title>
        <authorList>
            <person name="Eastman K.E."/>
            <person name="Pendleton A.L."/>
            <person name="Shaikh M.A."/>
            <person name="Suttiyut T."/>
            <person name="Ogas R."/>
            <person name="Tomko P."/>
            <person name="Gavelis G."/>
            <person name="Widhalm J.R."/>
            <person name="Wisecaver J.H."/>
        </authorList>
    </citation>
    <scope>NUCLEOTIDE SEQUENCE</scope>
    <source>
        <strain evidence="1">ECLA1</strain>
    </source>
</reference>
<accession>A0AAE1D6N2</accession>